<dbReference type="Gene3D" id="3.40.50.920">
    <property type="match status" value="1"/>
</dbReference>
<organism evidence="2 3">
    <name type="scientific">Pseudomonas savastanoi pv. nerii</name>
    <dbReference type="NCBI Taxonomy" id="360921"/>
    <lineage>
        <taxon>Bacteria</taxon>
        <taxon>Pseudomonadati</taxon>
        <taxon>Pseudomonadota</taxon>
        <taxon>Gammaproteobacteria</taxon>
        <taxon>Pseudomonadales</taxon>
        <taxon>Pseudomonadaceae</taxon>
        <taxon>Pseudomonas</taxon>
    </lineage>
</organism>
<dbReference type="Gene3D" id="3.40.50.970">
    <property type="match status" value="1"/>
</dbReference>
<dbReference type="SMART" id="SM00861">
    <property type="entry name" value="Transket_pyr"/>
    <property type="match status" value="1"/>
</dbReference>
<dbReference type="PANTHER" id="PTHR43825:SF1">
    <property type="entry name" value="TRANSKETOLASE-LIKE PYRIMIDINE-BINDING DOMAIN-CONTAINING PROTEIN"/>
    <property type="match status" value="1"/>
</dbReference>
<dbReference type="PANTHER" id="PTHR43825">
    <property type="entry name" value="PYRUVATE DEHYDROGENASE E1 COMPONENT"/>
    <property type="match status" value="1"/>
</dbReference>
<dbReference type="InterPro" id="IPR009014">
    <property type="entry name" value="Transketo_C/PFOR_II"/>
</dbReference>
<protein>
    <recommendedName>
        <fullName evidence="1">Transketolase-like pyrimidine-binding domain-containing protein</fullName>
    </recommendedName>
</protein>
<comment type="caution">
    <text evidence="2">The sequence shown here is derived from an EMBL/GenBank/DDBJ whole genome shotgun (WGS) entry which is preliminary data.</text>
</comment>
<dbReference type="Pfam" id="PF02779">
    <property type="entry name" value="Transket_pyr"/>
    <property type="match status" value="1"/>
</dbReference>
<evidence type="ECO:0000313" key="2">
    <source>
        <dbReference type="EMBL" id="PAB25204.1"/>
    </source>
</evidence>
<dbReference type="EMBL" id="NIAY01000186">
    <property type="protein sequence ID" value="PAB25204.1"/>
    <property type="molecule type" value="Genomic_DNA"/>
</dbReference>
<dbReference type="AlphaFoldDB" id="A0AB73RI24"/>
<proteinExistence type="predicted"/>
<dbReference type="CDD" id="cd07033">
    <property type="entry name" value="TPP_PYR_DXS_TK_like"/>
    <property type="match status" value="1"/>
</dbReference>
<feature type="domain" description="Transketolase-like pyrimidine-binding" evidence="1">
    <location>
        <begin position="2"/>
        <end position="170"/>
    </location>
</feature>
<accession>A0AB73RI24</accession>
<dbReference type="InterPro" id="IPR005475">
    <property type="entry name" value="Transketolase-like_Pyr-bd"/>
</dbReference>
<gene>
    <name evidence="2" type="ORF">CC205_26740</name>
</gene>
<dbReference type="SUPFAM" id="SSF52518">
    <property type="entry name" value="Thiamin diphosphate-binding fold (THDP-binding)"/>
    <property type="match status" value="1"/>
</dbReference>
<dbReference type="InterPro" id="IPR051157">
    <property type="entry name" value="PDH/Transketolase"/>
</dbReference>
<dbReference type="InterPro" id="IPR029061">
    <property type="entry name" value="THDP-binding"/>
</dbReference>
<name>A0AB73RI24_PSESS</name>
<dbReference type="Proteomes" id="UP000216306">
    <property type="component" value="Unassembled WGS sequence"/>
</dbReference>
<sequence>MKALRDEFSDQIAEMVMANDDHNIVLIDCDVGKHSRIDKLKEILGAHRYIQAGASEQHAISMAAGYAKSGLRPIVGSFAAFIGLRGFEQCKNSIGLQQLPVIVYGTHAGFAAGEDGASHQSYEDLGLFRLIPNFGIYTPGDSIDVHNALAEALTSLDPSYIRVGRSPVPELPGHDTSRTSLEPFLVQDSGNKVICSYGEMTHTVLASLKLVENREDFSIIHFPKISHSVNFLSIIKKLKAKSVLCIEDTYTYSSLFPMIFNQLSTLSSLPKLECVGVPRRYGETGTDSEIKEVMKLDPFSISIKIKDM</sequence>
<reference evidence="2 3" key="1">
    <citation type="submission" date="2017-05" db="EMBL/GenBank/DDBJ databases">
        <title>Comparative genomic of Pseudomonas savastanoi pathovars.</title>
        <authorList>
            <person name="Pintado A."/>
            <person name="Moreno-Perez A."/>
            <person name="Caballo-Ponce E."/>
            <person name="Murillo J."/>
            <person name="Bardaji L."/>
            <person name="Cerboneschi M."/>
            <person name="Rodriguez-Palenzuela P."/>
            <person name="Ramos C."/>
            <person name="Tegli S."/>
        </authorList>
    </citation>
    <scope>NUCLEOTIDE SEQUENCE [LARGE SCALE GENOMIC DNA]</scope>
    <source>
        <strain evidence="2 3">ESC 23</strain>
    </source>
</reference>
<dbReference type="RefSeq" id="WP_095205615.1">
    <property type="nucleotide sequence ID" value="NZ_NIAY01000186.1"/>
</dbReference>
<evidence type="ECO:0000259" key="1">
    <source>
        <dbReference type="SMART" id="SM00861"/>
    </source>
</evidence>
<evidence type="ECO:0000313" key="3">
    <source>
        <dbReference type="Proteomes" id="UP000216306"/>
    </source>
</evidence>